<evidence type="ECO:0000313" key="5">
    <source>
        <dbReference type="EMBL" id="CAA7016770.1"/>
    </source>
</evidence>
<keyword evidence="6" id="KW-1185">Reference proteome</keyword>
<dbReference type="AlphaFoldDB" id="A0A6D2HKT0"/>
<comment type="subunit">
    <text evidence="2 4">Homodimer.</text>
</comment>
<dbReference type="Gene3D" id="2.40.480.10">
    <property type="entry name" value="Allene oxide cyclase-like"/>
    <property type="match status" value="1"/>
</dbReference>
<evidence type="ECO:0000256" key="2">
    <source>
        <dbReference type="ARBA" id="ARBA00011738"/>
    </source>
</evidence>
<reference evidence="5" key="1">
    <citation type="submission" date="2020-01" db="EMBL/GenBank/DDBJ databases">
        <authorList>
            <person name="Mishra B."/>
        </authorList>
    </citation>
    <scope>NUCLEOTIDE SEQUENCE [LARGE SCALE GENOMIC DNA]</scope>
</reference>
<dbReference type="GO" id="GO:0009699">
    <property type="term" value="P:phenylpropanoid biosynthetic process"/>
    <property type="evidence" value="ECO:0007669"/>
    <property type="project" value="UniProtKB-ARBA"/>
</dbReference>
<accession>A0A6D2HKT0</accession>
<dbReference type="Pfam" id="PF03018">
    <property type="entry name" value="Dirigent"/>
    <property type="match status" value="1"/>
</dbReference>
<protein>
    <recommendedName>
        <fullName evidence="4">Dirigent protein</fullName>
    </recommendedName>
</protein>
<dbReference type="EMBL" id="CACVBM020000255">
    <property type="protein sequence ID" value="CAA7016770.1"/>
    <property type="molecule type" value="Genomic_DNA"/>
</dbReference>
<dbReference type="OrthoDB" id="1864232at2759"/>
<evidence type="ECO:0000313" key="6">
    <source>
        <dbReference type="Proteomes" id="UP000467841"/>
    </source>
</evidence>
<proteinExistence type="inferred from homology"/>
<sequence>MAKLILIIFLFAASAFAAARNSEDFARTMNRKHLGLHKKEKLTHIRVYWHDILSGPEPSSVVIRPPVSNSSLFGSVSIFDNQMTTEVSVNSTVVGQAQGMYANVAQKEVGVLMAMNLAFKVGKYKGSTITILGLNKVTTKVREMPVVGGSGVFRFARGYVEARTMWIDFKTLNATVEYNCYVLHY</sequence>
<evidence type="ECO:0000256" key="1">
    <source>
        <dbReference type="ARBA" id="ARBA00010746"/>
    </source>
</evidence>
<evidence type="ECO:0000256" key="4">
    <source>
        <dbReference type="RuleBase" id="RU363099"/>
    </source>
</evidence>
<dbReference type="PANTHER" id="PTHR21495">
    <property type="entry name" value="NUCLEOPORIN-RELATED"/>
    <property type="match status" value="1"/>
</dbReference>
<keyword evidence="4" id="KW-0732">Signal</keyword>
<gene>
    <name evidence="5" type="ORF">MERR_LOCUS4005</name>
</gene>
<name>A0A6D2HKT0_9BRAS</name>
<organism evidence="5 6">
    <name type="scientific">Microthlaspi erraticum</name>
    <dbReference type="NCBI Taxonomy" id="1685480"/>
    <lineage>
        <taxon>Eukaryota</taxon>
        <taxon>Viridiplantae</taxon>
        <taxon>Streptophyta</taxon>
        <taxon>Embryophyta</taxon>
        <taxon>Tracheophyta</taxon>
        <taxon>Spermatophyta</taxon>
        <taxon>Magnoliopsida</taxon>
        <taxon>eudicotyledons</taxon>
        <taxon>Gunneridae</taxon>
        <taxon>Pentapetalae</taxon>
        <taxon>rosids</taxon>
        <taxon>malvids</taxon>
        <taxon>Brassicales</taxon>
        <taxon>Brassicaceae</taxon>
        <taxon>Coluteocarpeae</taxon>
        <taxon>Microthlaspi</taxon>
    </lineage>
</organism>
<keyword evidence="3 4" id="KW-0964">Secreted</keyword>
<dbReference type="InterPro" id="IPR004265">
    <property type="entry name" value="Dirigent"/>
</dbReference>
<comment type="subcellular location">
    <subcellularLocation>
        <location evidence="4">Secreted</location>
        <location evidence="4">Extracellular space</location>
        <location evidence="4">Apoplast</location>
    </subcellularLocation>
</comment>
<comment type="similarity">
    <text evidence="1 4">Belongs to the plant dirigent protein family.</text>
</comment>
<comment type="function">
    <text evidence="4">Dirigent proteins impart stereoselectivity on the phenoxy radical-coupling reaction, yielding optically active lignans from two molecules of coniferyl alcohol in the biosynthesis of lignans, flavonolignans, and alkaloids and thus plays a central role in plant secondary metabolism.</text>
</comment>
<feature type="chain" id="PRO_5025717296" description="Dirigent protein" evidence="4">
    <location>
        <begin position="20"/>
        <end position="185"/>
    </location>
</feature>
<dbReference type="InterPro" id="IPR044859">
    <property type="entry name" value="Allene_oxi_cyc_Dirigent"/>
</dbReference>
<comment type="caution">
    <text evidence="5">The sequence shown here is derived from an EMBL/GenBank/DDBJ whole genome shotgun (WGS) entry which is preliminary data.</text>
</comment>
<evidence type="ECO:0000256" key="3">
    <source>
        <dbReference type="ARBA" id="ARBA00022525"/>
    </source>
</evidence>
<feature type="signal peptide" evidence="4">
    <location>
        <begin position="1"/>
        <end position="19"/>
    </location>
</feature>
<keyword evidence="4" id="KW-0052">Apoplast</keyword>
<dbReference type="GO" id="GO:0048046">
    <property type="term" value="C:apoplast"/>
    <property type="evidence" value="ECO:0007669"/>
    <property type="project" value="UniProtKB-SubCell"/>
</dbReference>
<dbReference type="Proteomes" id="UP000467841">
    <property type="component" value="Unassembled WGS sequence"/>
</dbReference>